<proteinExistence type="predicted"/>
<dbReference type="Proteomes" id="UP000005561">
    <property type="component" value="Unassembled WGS sequence"/>
</dbReference>
<reference evidence="2" key="1">
    <citation type="submission" date="2009-07" db="EMBL/GenBank/DDBJ databases">
        <authorList>
            <person name="Weinstock G."/>
            <person name="Sodergren E."/>
            <person name="Clifton S."/>
            <person name="Fulton L."/>
            <person name="Fulton B."/>
            <person name="Courtney L."/>
            <person name="Fronick C."/>
            <person name="Harrison M."/>
            <person name="Strong C."/>
            <person name="Farmer C."/>
            <person name="Delahaunty K."/>
            <person name="Markovic C."/>
            <person name="Hall O."/>
            <person name="Minx P."/>
            <person name="Tomlinson C."/>
            <person name="Mitreva M."/>
            <person name="Nelson J."/>
            <person name="Hou S."/>
            <person name="Wollam A."/>
            <person name="Pepin K.H."/>
            <person name="Johnson M."/>
            <person name="Bhonagiri V."/>
            <person name="Nash W.E."/>
            <person name="Warren W."/>
            <person name="Chinwalla A."/>
            <person name="Mardis E.R."/>
            <person name="Wilson R.K."/>
        </authorList>
    </citation>
    <scope>NUCLEOTIDE SEQUENCE [LARGE SCALE GENOMIC DNA]</scope>
    <source>
        <strain evidence="2">DSM 14469</strain>
    </source>
</reference>
<sequence length="211" mass="24096">MIIKNHRKKSKHYQKEAFAMEKKLSREEAWELLREYNETPALLKHALAVEAVMRHFADLSGEDAEVWGVAGLLHDLDYEKYPKEHCKKAEEIMRGRGIDEVYIRAMSAHGYGICTETEPQSRMEKVLYTIDELTGLINAACLMRPSKSVLDVEVKSIKKKFKDKRFAAGVDREVILKGCEMLEMPLDDVIRETIAGMRENAEAIGLKGNIN</sequence>
<dbReference type="Gene3D" id="1.10.3210.10">
    <property type="entry name" value="Hypothetical protein af1432"/>
    <property type="match status" value="1"/>
</dbReference>
<evidence type="ECO:0000313" key="3">
    <source>
        <dbReference type="Proteomes" id="UP000005561"/>
    </source>
</evidence>
<dbReference type="eggNOG" id="COG2316">
    <property type="taxonomic scope" value="Bacteria"/>
</dbReference>
<accession>C6L9L2</accession>
<keyword evidence="3" id="KW-1185">Reference proteome</keyword>
<feature type="domain" description="HD" evidence="1">
    <location>
        <begin position="43"/>
        <end position="133"/>
    </location>
</feature>
<name>C6L9L2_9FIRM</name>
<dbReference type="AlphaFoldDB" id="C6L9L2"/>
<protein>
    <submittedName>
        <fullName evidence="2">HDIG domain protein</fullName>
    </submittedName>
</protein>
<comment type="caution">
    <text evidence="2">The sequence shown here is derived from an EMBL/GenBank/DDBJ whole genome shotgun (WGS) entry which is preliminary data.</text>
</comment>
<dbReference type="InterPro" id="IPR006675">
    <property type="entry name" value="HDIG_dom"/>
</dbReference>
<dbReference type="STRING" id="168384.SAMN05660368_02779"/>
<dbReference type="SUPFAM" id="SSF109604">
    <property type="entry name" value="HD-domain/PDEase-like"/>
    <property type="match status" value="1"/>
</dbReference>
<organism evidence="2 3">
    <name type="scientific">Marvinbryantia formatexigens DSM 14469</name>
    <dbReference type="NCBI Taxonomy" id="478749"/>
    <lineage>
        <taxon>Bacteria</taxon>
        <taxon>Bacillati</taxon>
        <taxon>Bacillota</taxon>
        <taxon>Clostridia</taxon>
        <taxon>Lachnospirales</taxon>
        <taxon>Lachnospiraceae</taxon>
        <taxon>Marvinbryantia</taxon>
    </lineage>
</organism>
<evidence type="ECO:0000313" key="2">
    <source>
        <dbReference type="EMBL" id="EET62951.1"/>
    </source>
</evidence>
<evidence type="ECO:0000259" key="1">
    <source>
        <dbReference type="Pfam" id="PF01966"/>
    </source>
</evidence>
<dbReference type="PANTHER" id="PTHR38659">
    <property type="entry name" value="METAL-DEPENDENT PHOSPHOHYDROLASE"/>
    <property type="match status" value="1"/>
</dbReference>
<dbReference type="PANTHER" id="PTHR38659:SF2">
    <property type="entry name" value="HDIG DOMAIN PROTEIN"/>
    <property type="match status" value="1"/>
</dbReference>
<dbReference type="InterPro" id="IPR006674">
    <property type="entry name" value="HD_domain"/>
</dbReference>
<dbReference type="Pfam" id="PF01966">
    <property type="entry name" value="HD"/>
    <property type="match status" value="1"/>
</dbReference>
<dbReference type="EMBL" id="ACCL02000001">
    <property type="protein sequence ID" value="EET62951.1"/>
    <property type="molecule type" value="Genomic_DNA"/>
</dbReference>
<dbReference type="NCBIfam" id="TIGR00277">
    <property type="entry name" value="HDIG"/>
    <property type="match status" value="1"/>
</dbReference>
<gene>
    <name evidence="2" type="ORF">BRYFOR_05302</name>
</gene>